<dbReference type="Proteomes" id="UP000000739">
    <property type="component" value="Chromosome"/>
</dbReference>
<dbReference type="RefSeq" id="WP_015949954.1">
    <property type="nucleotide sequence ID" value="NC_011768.1"/>
</dbReference>
<proteinExistence type="predicted"/>
<evidence type="ECO:0000313" key="3">
    <source>
        <dbReference type="Proteomes" id="UP000000739"/>
    </source>
</evidence>
<dbReference type="AlphaFoldDB" id="B8FEE1"/>
<protein>
    <submittedName>
        <fullName evidence="2">Uncharacterized protein</fullName>
    </submittedName>
</protein>
<accession>B8FEE1</accession>
<feature type="transmembrane region" description="Helical" evidence="1">
    <location>
        <begin position="120"/>
        <end position="145"/>
    </location>
</feature>
<keyword evidence="3" id="KW-1185">Reference proteome</keyword>
<feature type="transmembrane region" description="Helical" evidence="1">
    <location>
        <begin position="206"/>
        <end position="231"/>
    </location>
</feature>
<dbReference type="HOGENOM" id="CLU_893488_0_0_7"/>
<sequence length="311" mass="34239">MKTDYKSIYKGKADDDLIVIAVLDKALFLPEALEAAREELISRGIDPDSQEALDAAEKISKHRDRFKEKKEEFRGAAKALWFNKVVAHPSIQNALESKRTSERCSISDNESVNAYQAAAVIIRAIGLFYLIPIIGFACSSVVMFFSEPTDFHDFISVALLSLFILCLSATVMLSPEWLARNLLFFNPKSPPMGDIKASPSLVREAFVLFGIYLAVTGCLNALDALAVYHGIKAPIVIQDMFYHSIHKIRETVAACIQCVGGLCIIFSAKMMVNGLSIVTPLFAAAIDPQAARVNKAAIKQSEITDDFQNDL</sequence>
<reference evidence="2 3" key="1">
    <citation type="journal article" date="2012" name="Environ. Microbiol.">
        <title>The genome sequence of Desulfatibacillum alkenivorans AK-01: a blueprint for anaerobic alkane oxidation.</title>
        <authorList>
            <person name="Callaghan A.V."/>
            <person name="Morris B.E."/>
            <person name="Pereira I.A."/>
            <person name="McInerney M.J."/>
            <person name="Austin R.N."/>
            <person name="Groves J.T."/>
            <person name="Kukor J.J."/>
            <person name="Suflita J.M."/>
            <person name="Young L.Y."/>
            <person name="Zylstra G.J."/>
            <person name="Wawrik B."/>
        </authorList>
    </citation>
    <scope>NUCLEOTIDE SEQUENCE [LARGE SCALE GENOMIC DNA]</scope>
    <source>
        <strain evidence="2 3">AK-01</strain>
    </source>
</reference>
<name>B8FEE1_DESAL</name>
<evidence type="ECO:0000313" key="2">
    <source>
        <dbReference type="EMBL" id="ACL06922.1"/>
    </source>
</evidence>
<keyword evidence="1" id="KW-1133">Transmembrane helix</keyword>
<organism evidence="2 3">
    <name type="scientific">Desulfatibacillum aliphaticivorans</name>
    <dbReference type="NCBI Taxonomy" id="218208"/>
    <lineage>
        <taxon>Bacteria</taxon>
        <taxon>Pseudomonadati</taxon>
        <taxon>Thermodesulfobacteriota</taxon>
        <taxon>Desulfobacteria</taxon>
        <taxon>Desulfobacterales</taxon>
        <taxon>Desulfatibacillaceae</taxon>
        <taxon>Desulfatibacillum</taxon>
    </lineage>
</organism>
<gene>
    <name evidence="2" type="ordered locus">Dalk_5252</name>
</gene>
<evidence type="ECO:0000256" key="1">
    <source>
        <dbReference type="SAM" id="Phobius"/>
    </source>
</evidence>
<dbReference type="KEGG" id="dal:Dalk_5252"/>
<keyword evidence="1" id="KW-0472">Membrane</keyword>
<feature type="transmembrane region" description="Helical" evidence="1">
    <location>
        <begin position="151"/>
        <end position="173"/>
    </location>
</feature>
<keyword evidence="1" id="KW-0812">Transmembrane</keyword>
<dbReference type="EMBL" id="CP001322">
    <property type="protein sequence ID" value="ACL06922.1"/>
    <property type="molecule type" value="Genomic_DNA"/>
</dbReference>